<accession>W0PI95</accession>
<keyword evidence="13 14" id="KW-0998">Cell outer membrane</keyword>
<evidence type="ECO:0000256" key="11">
    <source>
        <dbReference type="ARBA" id="ARBA00023136"/>
    </source>
</evidence>
<evidence type="ECO:0000256" key="12">
    <source>
        <dbReference type="ARBA" id="ARBA00023170"/>
    </source>
</evidence>
<dbReference type="PANTHER" id="PTHR32552:SF74">
    <property type="entry name" value="HYDROXAMATE SIDEROPHORE RECEPTOR FHUE"/>
    <property type="match status" value="1"/>
</dbReference>
<evidence type="ECO:0000256" key="8">
    <source>
        <dbReference type="ARBA" id="ARBA00023004"/>
    </source>
</evidence>
<dbReference type="InterPro" id="IPR036942">
    <property type="entry name" value="Beta-barrel_TonB_sf"/>
</dbReference>
<dbReference type="Gene3D" id="2.40.170.20">
    <property type="entry name" value="TonB-dependent receptor, beta-barrel domain"/>
    <property type="match status" value="1"/>
</dbReference>
<dbReference type="PANTHER" id="PTHR32552">
    <property type="entry name" value="FERRICHROME IRON RECEPTOR-RELATED"/>
    <property type="match status" value="1"/>
</dbReference>
<reference evidence="19 20" key="1">
    <citation type="journal article" date="2014" name="Microbiology">
        <title>Unravelling the complete genome sequence of Advenella mimigardefordensis strain DPN7T and novel insights in the catabolism of the xenobiotic polythioester precursor 3,3'-dithiodipropionate.</title>
        <authorList>
            <person name="Wubbeler J.H."/>
            <person name="Hiessl S."/>
            <person name="Schuldes J."/>
            <person name="Thurmer A."/>
            <person name="Daniel R."/>
            <person name="Steinbuchel A."/>
        </authorList>
    </citation>
    <scope>NUCLEOTIDE SEQUENCE [LARGE SCALE GENOMIC DNA]</scope>
    <source>
        <strain evidence="20">DSM 17166 / LMG 22922 / DPN7</strain>
    </source>
</reference>
<dbReference type="eggNOG" id="COG4773">
    <property type="taxonomic scope" value="Bacteria"/>
</dbReference>
<dbReference type="InterPro" id="IPR012910">
    <property type="entry name" value="Plug_dom"/>
</dbReference>
<evidence type="ECO:0000256" key="3">
    <source>
        <dbReference type="ARBA" id="ARBA00022448"/>
    </source>
</evidence>
<keyword evidence="20" id="KW-1185">Reference proteome</keyword>
<feature type="chain" id="PRO_5004793086" evidence="16">
    <location>
        <begin position="30"/>
        <end position="728"/>
    </location>
</feature>
<name>W0PI95_ADVMD</name>
<dbReference type="GO" id="GO:0015891">
    <property type="term" value="P:siderophore transport"/>
    <property type="evidence" value="ECO:0007669"/>
    <property type="project" value="InterPro"/>
</dbReference>
<keyword evidence="7 16" id="KW-0732">Signal</keyword>
<evidence type="ECO:0000256" key="1">
    <source>
        <dbReference type="ARBA" id="ARBA00004571"/>
    </source>
</evidence>
<dbReference type="InterPro" id="IPR039426">
    <property type="entry name" value="TonB-dep_rcpt-like"/>
</dbReference>
<dbReference type="GO" id="GO:0038023">
    <property type="term" value="F:signaling receptor activity"/>
    <property type="evidence" value="ECO:0007669"/>
    <property type="project" value="InterPro"/>
</dbReference>
<proteinExistence type="inferred from homology"/>
<dbReference type="CDD" id="cd01347">
    <property type="entry name" value="ligand_gated_channel"/>
    <property type="match status" value="1"/>
</dbReference>
<keyword evidence="10 15" id="KW-0798">TonB box</keyword>
<dbReference type="InterPro" id="IPR037066">
    <property type="entry name" value="Plug_dom_sf"/>
</dbReference>
<keyword evidence="8" id="KW-0408">Iron</keyword>
<evidence type="ECO:0000256" key="16">
    <source>
        <dbReference type="SAM" id="SignalP"/>
    </source>
</evidence>
<evidence type="ECO:0000256" key="4">
    <source>
        <dbReference type="ARBA" id="ARBA00022452"/>
    </source>
</evidence>
<dbReference type="PATRIC" id="fig|1247726.3.peg.2839"/>
<evidence type="ECO:0000256" key="7">
    <source>
        <dbReference type="ARBA" id="ARBA00022729"/>
    </source>
</evidence>
<dbReference type="Pfam" id="PF00593">
    <property type="entry name" value="TonB_dep_Rec_b-barrel"/>
    <property type="match status" value="1"/>
</dbReference>
<evidence type="ECO:0000256" key="5">
    <source>
        <dbReference type="ARBA" id="ARBA00022496"/>
    </source>
</evidence>
<dbReference type="FunFam" id="2.170.130.10:FF:000010">
    <property type="entry name" value="Ferripyoverdine receptor"/>
    <property type="match status" value="1"/>
</dbReference>
<gene>
    <name evidence="19" type="ORF">MIM_c25830</name>
</gene>
<evidence type="ECO:0000313" key="20">
    <source>
        <dbReference type="Proteomes" id="UP000019095"/>
    </source>
</evidence>
<keyword evidence="12 19" id="KW-0675">Receptor</keyword>
<feature type="domain" description="TonB-dependent receptor-like beta-barrel" evidence="17">
    <location>
        <begin position="263"/>
        <end position="698"/>
    </location>
</feature>
<evidence type="ECO:0000256" key="14">
    <source>
        <dbReference type="PROSITE-ProRule" id="PRU01360"/>
    </source>
</evidence>
<keyword evidence="11 14" id="KW-0472">Membrane</keyword>
<dbReference type="Gene3D" id="2.170.130.10">
    <property type="entry name" value="TonB-dependent receptor, plug domain"/>
    <property type="match status" value="1"/>
</dbReference>
<dbReference type="KEGG" id="amim:MIM_c25830"/>
<evidence type="ECO:0000256" key="6">
    <source>
        <dbReference type="ARBA" id="ARBA00022692"/>
    </source>
</evidence>
<evidence type="ECO:0000256" key="15">
    <source>
        <dbReference type="RuleBase" id="RU003357"/>
    </source>
</evidence>
<dbReference type="NCBIfam" id="TIGR01783">
    <property type="entry name" value="TonB-siderophor"/>
    <property type="match status" value="1"/>
</dbReference>
<feature type="domain" description="TonB-dependent receptor plug" evidence="18">
    <location>
        <begin position="87"/>
        <end position="186"/>
    </location>
</feature>
<dbReference type="InterPro" id="IPR010105">
    <property type="entry name" value="TonB_sidphr_rcpt"/>
</dbReference>
<sequence length="728" mass="79916">MVASLTYCNKARTRFAPNLLLVSVLGAMAAPSAGFAQTASPTAGASSSVATLQPINAVSATDGASEGTGLYSVPVTASATRMPLSPSETPQTINVVTRTQMDDFQLNNATSLLSAVPGVFVQQVETDRNYYVIRGYDVTNFQVDGVGMPFSTEEQIGDLDMAFYDRVDVLKGANGLLSNTGNPSGTVNFIRKRPKREFSANVGLSYSSFATRRMDVDISSPLNESGSVRGRLIGAYQKGNSHLDRYSLEKRMLGVIVDADLGEQTTLTLGHTYQRNKSKSPMWGALSLYYSDGSAIDYDVSDSYAPDWAYWNTTDQTTFAQLNHDWGGGWTTKGSLTYRKITQDAEQFLASGVPDRETGLGLTTYPTKYDRYEKQWIGDISTTGKYRLGGREHDVMFGINANRSKNHMTSLDAGVGVALPSLFTWDRQFPRPDFENGTETFSDFTVRKTTAFAATRLNLRDDFKVIAGLNYTRATSTGEHYGEPREYKRNKLSPYLGLIYDLNDNYSVYASYTGIFNPQSQVDINGQILPAIEGKNYELGLKGESADGRINGSIALFRAEQKNTAEYDTFLDGLSRYKAVNSRSAGFELAVQGEVMPGLEVSAGYTHFFSIKDENGDAVREFIPKNSFTLAASYAVPAVPGLKVGGAVRWQSETRRLQGQTSAGEDIYTKQKSYAVTDLMASYEVNKNVTVGVNVKNVFDKKYLTSVQWAQGFYAPSRSVGMNVQLKY</sequence>
<evidence type="ECO:0000259" key="17">
    <source>
        <dbReference type="Pfam" id="PF00593"/>
    </source>
</evidence>
<comment type="similarity">
    <text evidence="2 14 15">Belongs to the TonB-dependent receptor family.</text>
</comment>
<dbReference type="GO" id="GO:0015344">
    <property type="term" value="F:siderophore uptake transmembrane transporter activity"/>
    <property type="evidence" value="ECO:0007669"/>
    <property type="project" value="TreeGrafter"/>
</dbReference>
<evidence type="ECO:0000256" key="13">
    <source>
        <dbReference type="ARBA" id="ARBA00023237"/>
    </source>
</evidence>
<dbReference type="Pfam" id="PF07715">
    <property type="entry name" value="Plug"/>
    <property type="match status" value="1"/>
</dbReference>
<dbReference type="InterPro" id="IPR000531">
    <property type="entry name" value="Beta-barrel_TonB"/>
</dbReference>
<comment type="subcellular location">
    <subcellularLocation>
        <location evidence="1 14">Cell outer membrane</location>
        <topology evidence="1 14">Multi-pass membrane protein</topology>
    </subcellularLocation>
</comment>
<feature type="signal peptide" evidence="16">
    <location>
        <begin position="1"/>
        <end position="29"/>
    </location>
</feature>
<organism evidence="19 20">
    <name type="scientific">Advenella mimigardefordensis (strain DSM 17166 / LMG 22922 / DPN7)</name>
    <dbReference type="NCBI Taxonomy" id="1247726"/>
    <lineage>
        <taxon>Bacteria</taxon>
        <taxon>Pseudomonadati</taxon>
        <taxon>Pseudomonadota</taxon>
        <taxon>Betaproteobacteria</taxon>
        <taxon>Burkholderiales</taxon>
        <taxon>Alcaligenaceae</taxon>
    </lineage>
</organism>
<dbReference type="EMBL" id="CP003915">
    <property type="protein sequence ID" value="AHG64653.1"/>
    <property type="molecule type" value="Genomic_DNA"/>
</dbReference>
<keyword evidence="4 14" id="KW-1134">Transmembrane beta strand</keyword>
<evidence type="ECO:0000256" key="2">
    <source>
        <dbReference type="ARBA" id="ARBA00009810"/>
    </source>
</evidence>
<dbReference type="OrthoDB" id="8533686at2"/>
<protein>
    <submittedName>
        <fullName evidence="19">Putative TonB-dependent outer membrane ferripyoverdine receptor</fullName>
    </submittedName>
</protein>
<dbReference type="PROSITE" id="PS52016">
    <property type="entry name" value="TONB_DEPENDENT_REC_3"/>
    <property type="match status" value="1"/>
</dbReference>
<keyword evidence="5" id="KW-0410">Iron transport</keyword>
<keyword evidence="3 14" id="KW-0813">Transport</keyword>
<dbReference type="Proteomes" id="UP000019095">
    <property type="component" value="Chromosome"/>
</dbReference>
<dbReference type="SUPFAM" id="SSF56935">
    <property type="entry name" value="Porins"/>
    <property type="match status" value="1"/>
</dbReference>
<evidence type="ECO:0000259" key="18">
    <source>
        <dbReference type="Pfam" id="PF07715"/>
    </source>
</evidence>
<dbReference type="AlphaFoldDB" id="W0PI95"/>
<evidence type="ECO:0000256" key="9">
    <source>
        <dbReference type="ARBA" id="ARBA00023065"/>
    </source>
</evidence>
<dbReference type="STRING" id="1247726.MIM_c25830"/>
<dbReference type="GO" id="GO:0009279">
    <property type="term" value="C:cell outer membrane"/>
    <property type="evidence" value="ECO:0007669"/>
    <property type="project" value="UniProtKB-SubCell"/>
</dbReference>
<dbReference type="RefSeq" id="WP_025373300.1">
    <property type="nucleotide sequence ID" value="NZ_CP003915.1"/>
</dbReference>
<dbReference type="HOGENOM" id="CLU_008287_9_3_4"/>
<keyword evidence="9" id="KW-0406">Ion transport</keyword>
<evidence type="ECO:0000313" key="19">
    <source>
        <dbReference type="EMBL" id="AHG64653.1"/>
    </source>
</evidence>
<keyword evidence="6 14" id="KW-0812">Transmembrane</keyword>
<evidence type="ECO:0000256" key="10">
    <source>
        <dbReference type="ARBA" id="ARBA00023077"/>
    </source>
</evidence>